<evidence type="ECO:0000313" key="1">
    <source>
        <dbReference type="EMBL" id="KAF9629039.1"/>
    </source>
</evidence>
<dbReference type="AlphaFoldDB" id="A0A8H7IM68"/>
<gene>
    <name evidence="1" type="ORF">BFW01_g10242</name>
</gene>
<sequence>MNEGLFNPVRSGIEYIDGWMLTGYAAQKAMLSISFSKIVANIKNGEPTVEDTAAVRLCWAATTGRPSTIPTSYLKHCNIILNFYDGTLEDSVILAEIALYESVLQKMNGRPSLHSEDEEFAEWKQKWNYLLSLPTSSFLKIGYSSACLILTTKWLEDLGDDLRSAAFLSNSPLSNDAPVPSRTQHSDKTNTKAALLSLRARSLMHARSILETFLQMPHFLKNGIMSNRCLCLGYSALILAHYGELHSEPSDRHSLHLVSRLEDWLSKAPGKSAVIKFATMAKQRLMARLSSGPANDEALGLTTEKTFTKENNGSDSLNLALDGATAVNTGENIVAGRDSVHFWPDGTSAGYETHGDATFPNMEEFFSGGFLGFQFE</sequence>
<proteinExistence type="predicted"/>
<name>A0A8H7IM68_9PEZI</name>
<evidence type="ECO:0000313" key="2">
    <source>
        <dbReference type="Proteomes" id="UP000627934"/>
    </source>
</evidence>
<comment type="caution">
    <text evidence="1">The sequence shown here is derived from an EMBL/GenBank/DDBJ whole genome shotgun (WGS) entry which is preliminary data.</text>
</comment>
<reference evidence="1" key="1">
    <citation type="submission" date="2016-08" db="EMBL/GenBank/DDBJ databases">
        <authorList>
            <person name="Yan J."/>
        </authorList>
    </citation>
    <scope>NUCLEOTIDE SEQUENCE</scope>
    <source>
        <strain evidence="1">CSS-01s</strain>
    </source>
</reference>
<dbReference type="EMBL" id="MDYX01000024">
    <property type="protein sequence ID" value="KAF9629039.1"/>
    <property type="molecule type" value="Genomic_DNA"/>
</dbReference>
<accession>A0A8H7IM68</accession>
<protein>
    <submittedName>
        <fullName evidence="1">Uncharacterized protein</fullName>
    </submittedName>
</protein>
<organism evidence="1 2">
    <name type="scientific">Lasiodiplodia theobromae</name>
    <dbReference type="NCBI Taxonomy" id="45133"/>
    <lineage>
        <taxon>Eukaryota</taxon>
        <taxon>Fungi</taxon>
        <taxon>Dikarya</taxon>
        <taxon>Ascomycota</taxon>
        <taxon>Pezizomycotina</taxon>
        <taxon>Dothideomycetes</taxon>
        <taxon>Dothideomycetes incertae sedis</taxon>
        <taxon>Botryosphaeriales</taxon>
        <taxon>Botryosphaeriaceae</taxon>
        <taxon>Lasiodiplodia</taxon>
    </lineage>
</organism>
<dbReference type="Proteomes" id="UP000627934">
    <property type="component" value="Unassembled WGS sequence"/>
</dbReference>
<reference evidence="1" key="2">
    <citation type="journal article" date="2018" name="DNA Res.">
        <title>Comparative genome and transcriptome analyses reveal adaptations to opportunistic infections in woody plant degrading pathogens of Botryosphaeriaceae.</title>
        <authorList>
            <person name="Yan J.Y."/>
            <person name="Zhao W.S."/>
            <person name="Chen Z."/>
            <person name="Xing Q.K."/>
            <person name="Zhang W."/>
            <person name="Chethana K.W.T."/>
            <person name="Xue M.F."/>
            <person name="Xu J.P."/>
            <person name="Phillips A.J.L."/>
            <person name="Wang Y."/>
            <person name="Liu J.H."/>
            <person name="Liu M."/>
            <person name="Zhou Y."/>
            <person name="Jayawardena R.S."/>
            <person name="Manawasinghe I.S."/>
            <person name="Huang J.B."/>
            <person name="Qiao G.H."/>
            <person name="Fu C.Y."/>
            <person name="Guo F.F."/>
            <person name="Dissanayake A.J."/>
            <person name="Peng Y.L."/>
            <person name="Hyde K.D."/>
            <person name="Li X.H."/>
        </authorList>
    </citation>
    <scope>NUCLEOTIDE SEQUENCE</scope>
    <source>
        <strain evidence="1">CSS-01s</strain>
    </source>
</reference>